<reference evidence="8 9" key="1">
    <citation type="submission" date="2018-04" db="EMBL/GenBank/DDBJ databases">
        <title>Novel Campyloabacter and Helicobacter Species and Strains.</title>
        <authorList>
            <person name="Mannion A.J."/>
            <person name="Shen Z."/>
            <person name="Fox J.G."/>
        </authorList>
    </citation>
    <scope>NUCLEOTIDE SEQUENCE [LARGE SCALE GENOMIC DNA]</scope>
    <source>
        <strain evidence="8 9">MIT 17-337</strain>
    </source>
</reference>
<evidence type="ECO:0000313" key="9">
    <source>
        <dbReference type="Proteomes" id="UP000256379"/>
    </source>
</evidence>
<keyword evidence="4 7" id="KW-0689">Ribosomal protein</keyword>
<dbReference type="NCBIfam" id="TIGR00060">
    <property type="entry name" value="L18_bact"/>
    <property type="match status" value="1"/>
</dbReference>
<keyword evidence="5 7" id="KW-0687">Ribonucleoprotein</keyword>
<dbReference type="OrthoDB" id="9810939at2"/>
<comment type="caution">
    <text evidence="8">The sequence shown here is derived from an EMBL/GenBank/DDBJ whole genome shotgun (WGS) entry which is preliminary data.</text>
</comment>
<dbReference type="PANTHER" id="PTHR12899:SF3">
    <property type="entry name" value="LARGE RIBOSOMAL SUBUNIT PROTEIN UL18M"/>
    <property type="match status" value="1"/>
</dbReference>
<keyword evidence="9" id="KW-1185">Reference proteome</keyword>
<dbReference type="GO" id="GO:0008097">
    <property type="term" value="F:5S rRNA binding"/>
    <property type="evidence" value="ECO:0007669"/>
    <property type="project" value="TreeGrafter"/>
</dbReference>
<dbReference type="InterPro" id="IPR004389">
    <property type="entry name" value="Ribosomal_uL18_bac-type"/>
</dbReference>
<keyword evidence="2 7" id="KW-0699">rRNA-binding</keyword>
<dbReference type="EMBL" id="NXLQ01000003">
    <property type="protein sequence ID" value="RDU66779.1"/>
    <property type="molecule type" value="Genomic_DNA"/>
</dbReference>
<dbReference type="InterPro" id="IPR005484">
    <property type="entry name" value="Ribosomal_uL18_bac/plant/anim"/>
</dbReference>
<evidence type="ECO:0000256" key="5">
    <source>
        <dbReference type="ARBA" id="ARBA00023274"/>
    </source>
</evidence>
<proteinExistence type="inferred from homology"/>
<evidence type="ECO:0000256" key="2">
    <source>
        <dbReference type="ARBA" id="ARBA00022730"/>
    </source>
</evidence>
<dbReference type="GO" id="GO:0006412">
    <property type="term" value="P:translation"/>
    <property type="evidence" value="ECO:0007669"/>
    <property type="project" value="UniProtKB-UniRule"/>
</dbReference>
<organism evidence="8 9">
    <name type="scientific">Helicobacter didelphidarum</name>
    <dbReference type="NCBI Taxonomy" id="2040648"/>
    <lineage>
        <taxon>Bacteria</taxon>
        <taxon>Pseudomonadati</taxon>
        <taxon>Campylobacterota</taxon>
        <taxon>Epsilonproteobacteria</taxon>
        <taxon>Campylobacterales</taxon>
        <taxon>Helicobacteraceae</taxon>
        <taxon>Helicobacter</taxon>
    </lineage>
</organism>
<dbReference type="Gene3D" id="3.30.420.100">
    <property type="match status" value="1"/>
</dbReference>
<dbReference type="RefSeq" id="WP_115542565.1">
    <property type="nucleotide sequence ID" value="NZ_NXLQ01000003.1"/>
</dbReference>
<evidence type="ECO:0000256" key="1">
    <source>
        <dbReference type="ARBA" id="ARBA00007116"/>
    </source>
</evidence>
<dbReference type="CDD" id="cd00432">
    <property type="entry name" value="Ribosomal_L18_L5e"/>
    <property type="match status" value="1"/>
</dbReference>
<gene>
    <name evidence="7" type="primary">rplR</name>
    <name evidence="8" type="ORF">CQA53_03140</name>
</gene>
<dbReference type="GO" id="GO:0022625">
    <property type="term" value="C:cytosolic large ribosomal subunit"/>
    <property type="evidence" value="ECO:0007669"/>
    <property type="project" value="TreeGrafter"/>
</dbReference>
<evidence type="ECO:0000256" key="3">
    <source>
        <dbReference type="ARBA" id="ARBA00022884"/>
    </source>
</evidence>
<dbReference type="SUPFAM" id="SSF53137">
    <property type="entry name" value="Translational machinery components"/>
    <property type="match status" value="1"/>
</dbReference>
<dbReference type="Pfam" id="PF00861">
    <property type="entry name" value="Ribosomal_L18p"/>
    <property type="match status" value="1"/>
</dbReference>
<keyword evidence="3 7" id="KW-0694">RNA-binding</keyword>
<comment type="subunit">
    <text evidence="7">Part of the 50S ribosomal subunit; part of the 5S rRNA/L5/L18/L25 subcomplex. Contacts the 5S and 23S rRNAs.</text>
</comment>
<evidence type="ECO:0000256" key="6">
    <source>
        <dbReference type="ARBA" id="ARBA00035197"/>
    </source>
</evidence>
<dbReference type="PANTHER" id="PTHR12899">
    <property type="entry name" value="39S RIBOSOMAL PROTEIN L18, MITOCHONDRIAL"/>
    <property type="match status" value="1"/>
</dbReference>
<dbReference type="HAMAP" id="MF_01337_B">
    <property type="entry name" value="Ribosomal_uL18_B"/>
    <property type="match status" value="1"/>
</dbReference>
<comment type="similarity">
    <text evidence="1 7">Belongs to the universal ribosomal protein uL18 family.</text>
</comment>
<dbReference type="AlphaFoldDB" id="A0A3D8INF0"/>
<name>A0A3D8INF0_9HELI</name>
<dbReference type="Proteomes" id="UP000256379">
    <property type="component" value="Unassembled WGS sequence"/>
</dbReference>
<evidence type="ECO:0000313" key="8">
    <source>
        <dbReference type="EMBL" id="RDU66779.1"/>
    </source>
</evidence>
<sequence length="118" mass="13338">MTSKVLERKKKLRLKRKMRARVQCAGCSIKPRVSVFRSNKYFYAQAIDDTKGHTLVAVDSRKLKVGNTKADVIKVGEEFAKMLKTNNIESVIFDRNGYLYHGVIASFADSLRNNGIAL</sequence>
<dbReference type="InterPro" id="IPR057268">
    <property type="entry name" value="Ribosomal_L18"/>
</dbReference>
<protein>
    <recommendedName>
        <fullName evidence="6 7">Large ribosomal subunit protein uL18</fullName>
    </recommendedName>
</protein>
<comment type="function">
    <text evidence="7">This is one of the proteins that bind and probably mediate the attachment of the 5S RNA into the large ribosomal subunit, where it forms part of the central protuberance.</text>
</comment>
<evidence type="ECO:0000256" key="4">
    <source>
        <dbReference type="ARBA" id="ARBA00022980"/>
    </source>
</evidence>
<dbReference type="GO" id="GO:0003735">
    <property type="term" value="F:structural constituent of ribosome"/>
    <property type="evidence" value="ECO:0007669"/>
    <property type="project" value="InterPro"/>
</dbReference>
<evidence type="ECO:0000256" key="7">
    <source>
        <dbReference type="HAMAP-Rule" id="MF_01337"/>
    </source>
</evidence>
<accession>A0A3D8INF0</accession>